<feature type="region of interest" description="Disordered" evidence="1">
    <location>
        <begin position="194"/>
        <end position="223"/>
    </location>
</feature>
<dbReference type="SMART" id="SM01321">
    <property type="entry name" value="Y1_Tnp"/>
    <property type="match status" value="1"/>
</dbReference>
<feature type="domain" description="Transposase IS200-like" evidence="2">
    <location>
        <begin position="2"/>
        <end position="108"/>
    </location>
</feature>
<proteinExistence type="predicted"/>
<dbReference type="AlphaFoldDB" id="A0A916XP70"/>
<keyword evidence="4" id="KW-1185">Reference proteome</keyword>
<dbReference type="PANTHER" id="PTHR34322">
    <property type="entry name" value="TRANSPOSASE, Y1_TNP DOMAIN-CONTAINING"/>
    <property type="match status" value="1"/>
</dbReference>
<organism evidence="3 4">
    <name type="scientific">Undibacterium terreum</name>
    <dbReference type="NCBI Taxonomy" id="1224302"/>
    <lineage>
        <taxon>Bacteria</taxon>
        <taxon>Pseudomonadati</taxon>
        <taxon>Pseudomonadota</taxon>
        <taxon>Betaproteobacteria</taxon>
        <taxon>Burkholderiales</taxon>
        <taxon>Oxalobacteraceae</taxon>
        <taxon>Undibacterium</taxon>
    </lineage>
</organism>
<dbReference type="InterPro" id="IPR036515">
    <property type="entry name" value="Transposase_17_sf"/>
</dbReference>
<dbReference type="Proteomes" id="UP000637423">
    <property type="component" value="Unassembled WGS sequence"/>
</dbReference>
<evidence type="ECO:0000313" key="3">
    <source>
        <dbReference type="EMBL" id="GGC89274.1"/>
    </source>
</evidence>
<accession>A0A916XP70</accession>
<sequence>MQWGNNHQVLFHDAEDYSCFLSWLTDAAKQFKVAIHAYALLPECLHLLATPSDAEGLSRMMQWLGRHYVPYFNRRYQRSGTLWQGRYKATVIDPDGYFLTCSSYIELSPVAAGLAREPSEYAWTSYLHHIGARHDAVITDHSQYWGMGNTPFQREAAYKQLVEQGISRKDSDALLNAVEKGWLLGSPEFRAAMEKQTERRVVPGKRGRPRLQKTDSAGAGPEA</sequence>
<gene>
    <name evidence="3" type="ORF">GCM10011396_40600</name>
</gene>
<evidence type="ECO:0000313" key="4">
    <source>
        <dbReference type="Proteomes" id="UP000637423"/>
    </source>
</evidence>
<dbReference type="GO" id="GO:0006313">
    <property type="term" value="P:DNA transposition"/>
    <property type="evidence" value="ECO:0007669"/>
    <property type="project" value="InterPro"/>
</dbReference>
<evidence type="ECO:0000259" key="2">
    <source>
        <dbReference type="SMART" id="SM01321"/>
    </source>
</evidence>
<dbReference type="Gene3D" id="3.30.70.1290">
    <property type="entry name" value="Transposase IS200-like"/>
    <property type="match status" value="1"/>
</dbReference>
<dbReference type="InterPro" id="IPR002686">
    <property type="entry name" value="Transposase_17"/>
</dbReference>
<dbReference type="SUPFAM" id="SSF143422">
    <property type="entry name" value="Transposase IS200-like"/>
    <property type="match status" value="1"/>
</dbReference>
<dbReference type="PANTHER" id="PTHR34322:SF2">
    <property type="entry name" value="TRANSPOSASE IS200-LIKE DOMAIN-CONTAINING PROTEIN"/>
    <property type="match status" value="1"/>
</dbReference>
<reference evidence="3" key="1">
    <citation type="journal article" date="2014" name="Int. J. Syst. Evol. Microbiol.">
        <title>Complete genome sequence of Corynebacterium casei LMG S-19264T (=DSM 44701T), isolated from a smear-ripened cheese.</title>
        <authorList>
            <consortium name="US DOE Joint Genome Institute (JGI-PGF)"/>
            <person name="Walter F."/>
            <person name="Albersmeier A."/>
            <person name="Kalinowski J."/>
            <person name="Ruckert C."/>
        </authorList>
    </citation>
    <scope>NUCLEOTIDE SEQUENCE</scope>
    <source>
        <strain evidence="3">CGMCC 1.10998</strain>
    </source>
</reference>
<name>A0A916XP70_9BURK</name>
<comment type="caution">
    <text evidence="3">The sequence shown here is derived from an EMBL/GenBank/DDBJ whole genome shotgun (WGS) entry which is preliminary data.</text>
</comment>
<evidence type="ECO:0000256" key="1">
    <source>
        <dbReference type="SAM" id="MobiDB-lite"/>
    </source>
</evidence>
<reference evidence="3" key="2">
    <citation type="submission" date="2020-09" db="EMBL/GenBank/DDBJ databases">
        <authorList>
            <person name="Sun Q."/>
            <person name="Zhou Y."/>
        </authorList>
    </citation>
    <scope>NUCLEOTIDE SEQUENCE</scope>
    <source>
        <strain evidence="3">CGMCC 1.10998</strain>
    </source>
</reference>
<dbReference type="GO" id="GO:0004803">
    <property type="term" value="F:transposase activity"/>
    <property type="evidence" value="ECO:0007669"/>
    <property type="project" value="InterPro"/>
</dbReference>
<feature type="compositionally biased region" description="Basic residues" evidence="1">
    <location>
        <begin position="202"/>
        <end position="211"/>
    </location>
</feature>
<dbReference type="EMBL" id="BMED01000004">
    <property type="protein sequence ID" value="GGC89274.1"/>
    <property type="molecule type" value="Genomic_DNA"/>
</dbReference>
<protein>
    <recommendedName>
        <fullName evidence="2">Transposase IS200-like domain-containing protein</fullName>
    </recommendedName>
</protein>
<dbReference type="Pfam" id="PF01797">
    <property type="entry name" value="Y1_Tnp"/>
    <property type="match status" value="1"/>
</dbReference>
<dbReference type="GO" id="GO:0003677">
    <property type="term" value="F:DNA binding"/>
    <property type="evidence" value="ECO:0007669"/>
    <property type="project" value="InterPro"/>
</dbReference>